<gene>
    <name evidence="3" type="ORF">PSSU_0543</name>
</gene>
<organism evidence="3 4">
    <name type="scientific">Pseudoscardovia suis</name>
    <dbReference type="NCBI Taxonomy" id="987063"/>
    <lineage>
        <taxon>Bacteria</taxon>
        <taxon>Bacillati</taxon>
        <taxon>Actinomycetota</taxon>
        <taxon>Actinomycetes</taxon>
        <taxon>Bifidobacteriales</taxon>
        <taxon>Bifidobacteriaceae</taxon>
        <taxon>Pseudoscardovia</taxon>
    </lineage>
</organism>
<evidence type="ECO:0000313" key="4">
    <source>
        <dbReference type="Proteomes" id="UP000216454"/>
    </source>
</evidence>
<protein>
    <submittedName>
        <fullName evidence="3">Universal stress protein</fullName>
    </submittedName>
</protein>
<dbReference type="SUPFAM" id="SSF52402">
    <property type="entry name" value="Adenine nucleotide alpha hydrolases-like"/>
    <property type="match status" value="2"/>
</dbReference>
<dbReference type="InterPro" id="IPR006015">
    <property type="entry name" value="Universal_stress_UspA"/>
</dbReference>
<comment type="similarity">
    <text evidence="1">Belongs to the universal stress protein A family.</text>
</comment>
<feature type="domain" description="UspA" evidence="2">
    <location>
        <begin position="19"/>
        <end position="156"/>
    </location>
</feature>
<reference evidence="3 4" key="1">
    <citation type="journal article" date="2017" name="BMC Genomics">
        <title>Comparative genomic and phylogenomic analyses of the Bifidobacteriaceae family.</title>
        <authorList>
            <person name="Lugli G.A."/>
            <person name="Milani C."/>
            <person name="Turroni F."/>
            <person name="Duranti S."/>
            <person name="Mancabelli L."/>
            <person name="Mangifesta M."/>
            <person name="Ferrario C."/>
            <person name="Modesto M."/>
            <person name="Mattarelli P."/>
            <person name="Jiri K."/>
            <person name="van Sinderen D."/>
            <person name="Ventura M."/>
        </authorList>
    </citation>
    <scope>NUCLEOTIDE SEQUENCE [LARGE SCALE GENOMIC DNA]</scope>
    <source>
        <strain evidence="3 4">DSM 24744</strain>
    </source>
</reference>
<evidence type="ECO:0000313" key="3">
    <source>
        <dbReference type="EMBL" id="OZG52925.1"/>
    </source>
</evidence>
<dbReference type="OrthoDB" id="3174546at2"/>
<dbReference type="PANTHER" id="PTHR46268:SF6">
    <property type="entry name" value="UNIVERSAL STRESS PROTEIN UP12"/>
    <property type="match status" value="1"/>
</dbReference>
<feature type="domain" description="UspA" evidence="2">
    <location>
        <begin position="185"/>
        <end position="320"/>
    </location>
</feature>
<evidence type="ECO:0000259" key="2">
    <source>
        <dbReference type="Pfam" id="PF00582"/>
    </source>
</evidence>
<accession>A0A261F1H7</accession>
<dbReference type="Proteomes" id="UP000216454">
    <property type="component" value="Unassembled WGS sequence"/>
</dbReference>
<name>A0A261F1H7_9BIFI</name>
<sequence>MTEPSTETGSFPVIKKNSDIVVGIDGSKGSCCALAWAMQEASLTGQYVNAVYGWTYSWDMGPEPEDEAGWDAIRERITKKLYSWAQIANEGINFDMSKLKLTSVRSSGSAALLRIGQESDQIVVGRRSLNPVARWFFGSVSSSIAEHSHVPVTVVRVRNYQENAVTENIHHALSDDLESEPTASRPIVVGIDGSECSLRALAFAAHAARIEKRPLKVLYCWQIKTLDTDPAQGIPSEEEAQSIAESKVAQWIEKAEIPSDVLVRAHAFHILPGKGMVSASEDAERVVIGSRGLSGFDARLLGSVSQYVLENAKSTVTIVH</sequence>
<dbReference type="PANTHER" id="PTHR46268">
    <property type="entry name" value="STRESS RESPONSE PROTEIN NHAX"/>
    <property type="match status" value="1"/>
</dbReference>
<dbReference type="PRINTS" id="PR01438">
    <property type="entry name" value="UNVRSLSTRESS"/>
</dbReference>
<dbReference type="AlphaFoldDB" id="A0A261F1H7"/>
<evidence type="ECO:0000256" key="1">
    <source>
        <dbReference type="ARBA" id="ARBA00008791"/>
    </source>
</evidence>
<keyword evidence="4" id="KW-1185">Reference proteome</keyword>
<dbReference type="InterPro" id="IPR014729">
    <property type="entry name" value="Rossmann-like_a/b/a_fold"/>
</dbReference>
<proteinExistence type="inferred from homology"/>
<dbReference type="InterPro" id="IPR006016">
    <property type="entry name" value="UspA"/>
</dbReference>
<dbReference type="Gene3D" id="3.40.50.620">
    <property type="entry name" value="HUPs"/>
    <property type="match status" value="2"/>
</dbReference>
<dbReference type="Pfam" id="PF00582">
    <property type="entry name" value="Usp"/>
    <property type="match status" value="2"/>
</dbReference>
<comment type="caution">
    <text evidence="3">The sequence shown here is derived from an EMBL/GenBank/DDBJ whole genome shotgun (WGS) entry which is preliminary data.</text>
</comment>
<dbReference type="CDD" id="cd00293">
    <property type="entry name" value="USP-like"/>
    <property type="match status" value="1"/>
</dbReference>
<dbReference type="RefSeq" id="WP_094690841.1">
    <property type="nucleotide sequence ID" value="NZ_MWWQ01000005.1"/>
</dbReference>
<dbReference type="EMBL" id="MWWQ01000005">
    <property type="protein sequence ID" value="OZG52925.1"/>
    <property type="molecule type" value="Genomic_DNA"/>
</dbReference>